<reference evidence="8" key="1">
    <citation type="journal article" date="2019" name="Int. J. Syst. Evol. Microbiol.">
        <title>The Global Catalogue of Microorganisms (GCM) 10K type strain sequencing project: providing services to taxonomists for standard genome sequencing and annotation.</title>
        <authorList>
            <consortium name="The Broad Institute Genomics Platform"/>
            <consortium name="The Broad Institute Genome Sequencing Center for Infectious Disease"/>
            <person name="Wu L."/>
            <person name="Ma J."/>
        </authorList>
    </citation>
    <scope>NUCLEOTIDE SEQUENCE [LARGE SCALE GENOMIC DNA]</scope>
    <source>
        <strain evidence="8">JCM 15313</strain>
    </source>
</reference>
<sequence>MIRSTDTACGPLYGLTVLAVRLAVGWVFAEHAWRARDGGPLTTARLTELGPSAGDLVVAVLPYVELLCAAAFAVGLVTPLSGAMLAAFAAGALWLSMTAPPHTPALPTASPALLATLMLACLPPALYPGRWSMDGVMSALTAAQRGISRNQPILTPQIPTRRPEDAPPLPYPEGRAARRRPSHT</sequence>
<evidence type="ECO:0000313" key="7">
    <source>
        <dbReference type="EMBL" id="GAA2004693.1"/>
    </source>
</evidence>
<comment type="caution">
    <text evidence="7">The sequence shown here is derived from an EMBL/GenBank/DDBJ whole genome shotgun (WGS) entry which is preliminary data.</text>
</comment>
<dbReference type="InterPro" id="IPR032808">
    <property type="entry name" value="DoxX"/>
</dbReference>
<keyword evidence="2 6" id="KW-0812">Transmembrane</keyword>
<name>A0ABP5ETZ3_9ACTN</name>
<evidence type="ECO:0000256" key="1">
    <source>
        <dbReference type="ARBA" id="ARBA00004141"/>
    </source>
</evidence>
<evidence type="ECO:0000256" key="5">
    <source>
        <dbReference type="SAM" id="MobiDB-lite"/>
    </source>
</evidence>
<dbReference type="Pfam" id="PF07681">
    <property type="entry name" value="DoxX"/>
    <property type="match status" value="1"/>
</dbReference>
<protein>
    <recommendedName>
        <fullName evidence="9">DoxX family protein</fullName>
    </recommendedName>
</protein>
<feature type="transmembrane region" description="Helical" evidence="6">
    <location>
        <begin position="12"/>
        <end position="33"/>
    </location>
</feature>
<keyword evidence="8" id="KW-1185">Reference proteome</keyword>
<feature type="transmembrane region" description="Helical" evidence="6">
    <location>
        <begin position="53"/>
        <end position="73"/>
    </location>
</feature>
<proteinExistence type="predicted"/>
<evidence type="ECO:0000256" key="3">
    <source>
        <dbReference type="ARBA" id="ARBA00022989"/>
    </source>
</evidence>
<dbReference type="RefSeq" id="WP_344102471.1">
    <property type="nucleotide sequence ID" value="NZ_BAAAPC010000015.1"/>
</dbReference>
<feature type="region of interest" description="Disordered" evidence="5">
    <location>
        <begin position="151"/>
        <end position="184"/>
    </location>
</feature>
<dbReference type="EMBL" id="BAAAPC010000015">
    <property type="protein sequence ID" value="GAA2004693.1"/>
    <property type="molecule type" value="Genomic_DNA"/>
</dbReference>
<keyword evidence="3 6" id="KW-1133">Transmembrane helix</keyword>
<keyword evidence="4 6" id="KW-0472">Membrane</keyword>
<evidence type="ECO:0000256" key="6">
    <source>
        <dbReference type="SAM" id="Phobius"/>
    </source>
</evidence>
<accession>A0ABP5ETZ3</accession>
<gene>
    <name evidence="7" type="ORF">GCM10009799_34950</name>
</gene>
<feature type="transmembrane region" description="Helical" evidence="6">
    <location>
        <begin position="109"/>
        <end position="127"/>
    </location>
</feature>
<evidence type="ECO:0000313" key="8">
    <source>
        <dbReference type="Proteomes" id="UP001501585"/>
    </source>
</evidence>
<feature type="transmembrane region" description="Helical" evidence="6">
    <location>
        <begin position="80"/>
        <end position="97"/>
    </location>
</feature>
<evidence type="ECO:0008006" key="9">
    <source>
        <dbReference type="Google" id="ProtNLM"/>
    </source>
</evidence>
<evidence type="ECO:0000256" key="4">
    <source>
        <dbReference type="ARBA" id="ARBA00023136"/>
    </source>
</evidence>
<evidence type="ECO:0000256" key="2">
    <source>
        <dbReference type="ARBA" id="ARBA00022692"/>
    </source>
</evidence>
<comment type="subcellular location">
    <subcellularLocation>
        <location evidence="1">Membrane</location>
        <topology evidence="1">Multi-pass membrane protein</topology>
    </subcellularLocation>
</comment>
<dbReference type="Proteomes" id="UP001501585">
    <property type="component" value="Unassembled WGS sequence"/>
</dbReference>
<organism evidence="7 8">
    <name type="scientific">Nocardiopsis rhodophaea</name>
    <dbReference type="NCBI Taxonomy" id="280238"/>
    <lineage>
        <taxon>Bacteria</taxon>
        <taxon>Bacillati</taxon>
        <taxon>Actinomycetota</taxon>
        <taxon>Actinomycetes</taxon>
        <taxon>Streptosporangiales</taxon>
        <taxon>Nocardiopsidaceae</taxon>
        <taxon>Nocardiopsis</taxon>
    </lineage>
</organism>